<keyword evidence="1" id="KW-0175">Coiled coil</keyword>
<dbReference type="Proteomes" id="UP000190105">
    <property type="component" value="Unassembled WGS sequence"/>
</dbReference>
<dbReference type="InterPro" id="IPR036977">
    <property type="entry name" value="DNA_primase_Znf_CHC2"/>
</dbReference>
<keyword evidence="4" id="KW-1185">Reference proteome</keyword>
<gene>
    <name evidence="3" type="ORF">SAMN05443428_13915</name>
</gene>
<dbReference type="AlphaFoldDB" id="A0A1T4YDM9"/>
<dbReference type="Gene3D" id="3.90.580.10">
    <property type="entry name" value="Zinc finger, CHC2-type domain"/>
    <property type="match status" value="1"/>
</dbReference>
<sequence length="651" mass="76893">MNTKTFLNKIFNNEKINFRALKDGERPINLNGYYNNNMINELKQLNEQGYNIYFVVNSGGTKKEQINKINAFYIDCDCGRDDKDNYFDFKTVKQYKDKILQRVQEFELMPSFIIDTRNGYHIYWLIDNAKVEQFEEVQNKLIQYFNSDERVYTLERIMRLPDYYWTKDINNQYLCKVLQYNDIRYNADDFIQHLNKKVPNFVLEEKNISTKTNVLKQYSIDEMNEHIDAIHRLDIDKMKRLLCNKFEKKMPSNVDISRVEGMGVKNKNNKKDNNIYLTYCSTFYPTPLKASCRADLKHIIYTKISINDFLGVGEGMFNCIIHKDSNPSAHIITLKDGTQVYKCFGCGFMGTITTLVEAIAKCNKVEALEFIQKVYDIEVIETEKQKKIKEMLKENIEYIMSSQFEQEYPELYKVVKRYIPYLVCLNELAIQNVIDDDLISDDKAIFFSSIRYIADYLNSNNIGLTNNRINLFAFLGFLEKLSKEDIPNKYLQRTEAYKKEKYLISYYAVPSYNYYCLKDANTKAKLYKEKNMTMTGFSREMLIRSLNQDEANKVYVQQQNEKLSKASQQFTEKATKIIIDLIQQQGYCTEEQILKQIRGRKEEKKTKLKRCLQEILESYNLKRVKANNELKQKLGITSKGYPFLILNETEE</sequence>
<dbReference type="STRING" id="1147123.SAMN05443428_13915"/>
<evidence type="ECO:0000313" key="4">
    <source>
        <dbReference type="Proteomes" id="UP000190105"/>
    </source>
</evidence>
<evidence type="ECO:0000256" key="1">
    <source>
        <dbReference type="SAM" id="Coils"/>
    </source>
</evidence>
<name>A0A1T4YDM9_9CLOT</name>
<dbReference type="GO" id="GO:0003899">
    <property type="term" value="F:DNA-directed RNA polymerase activity"/>
    <property type="evidence" value="ECO:0007669"/>
    <property type="project" value="InterPro"/>
</dbReference>
<dbReference type="GO" id="GO:0006260">
    <property type="term" value="P:DNA replication"/>
    <property type="evidence" value="ECO:0007669"/>
    <property type="project" value="InterPro"/>
</dbReference>
<proteinExistence type="predicted"/>
<feature type="domain" description="Zinc finger CHC2-type" evidence="2">
    <location>
        <begin position="318"/>
        <end position="381"/>
    </location>
</feature>
<reference evidence="4" key="1">
    <citation type="submission" date="2017-02" db="EMBL/GenBank/DDBJ databases">
        <authorList>
            <person name="Varghese N."/>
            <person name="Submissions S."/>
        </authorList>
    </citation>
    <scope>NUCLEOTIDE SEQUENCE [LARGE SCALE GENOMIC DNA]</scope>
    <source>
        <strain evidence="4">USBA 833</strain>
    </source>
</reference>
<dbReference type="SUPFAM" id="SSF57783">
    <property type="entry name" value="Zinc beta-ribbon"/>
    <property type="match status" value="1"/>
</dbReference>
<dbReference type="Pfam" id="PF01807">
    <property type="entry name" value="Zn_ribbon_DnaG"/>
    <property type="match status" value="1"/>
</dbReference>
<dbReference type="InterPro" id="IPR002694">
    <property type="entry name" value="Znf_CHC2"/>
</dbReference>
<evidence type="ECO:0000259" key="2">
    <source>
        <dbReference type="Pfam" id="PF01807"/>
    </source>
</evidence>
<dbReference type="EMBL" id="FUYH01000039">
    <property type="protein sequence ID" value="SKA99932.1"/>
    <property type="molecule type" value="Genomic_DNA"/>
</dbReference>
<evidence type="ECO:0000313" key="3">
    <source>
        <dbReference type="EMBL" id="SKA99932.1"/>
    </source>
</evidence>
<organism evidence="3 4">
    <name type="scientific">Caloramator quimbayensis</name>
    <dbReference type="NCBI Taxonomy" id="1147123"/>
    <lineage>
        <taxon>Bacteria</taxon>
        <taxon>Bacillati</taxon>
        <taxon>Bacillota</taxon>
        <taxon>Clostridia</taxon>
        <taxon>Eubacteriales</taxon>
        <taxon>Clostridiaceae</taxon>
        <taxon>Caloramator</taxon>
    </lineage>
</organism>
<dbReference type="OrthoDB" id="581132at2"/>
<feature type="coiled-coil region" evidence="1">
    <location>
        <begin position="594"/>
        <end position="629"/>
    </location>
</feature>
<protein>
    <submittedName>
        <fullName evidence="3">CHC2 zinc finger</fullName>
    </submittedName>
</protein>
<dbReference type="GO" id="GO:0003677">
    <property type="term" value="F:DNA binding"/>
    <property type="evidence" value="ECO:0007669"/>
    <property type="project" value="InterPro"/>
</dbReference>
<dbReference type="RefSeq" id="WP_078697782.1">
    <property type="nucleotide sequence ID" value="NZ_FUYH01000039.1"/>
</dbReference>
<accession>A0A1T4YDM9</accession>
<dbReference type="GO" id="GO:0008270">
    <property type="term" value="F:zinc ion binding"/>
    <property type="evidence" value="ECO:0007669"/>
    <property type="project" value="InterPro"/>
</dbReference>